<dbReference type="Gene3D" id="2.40.30.10">
    <property type="entry name" value="Translation factors"/>
    <property type="match status" value="1"/>
</dbReference>
<dbReference type="Pfam" id="PF08021">
    <property type="entry name" value="FAD_binding_9"/>
    <property type="match status" value="1"/>
</dbReference>
<keyword evidence="3" id="KW-1185">Reference proteome</keyword>
<dbReference type="CDD" id="cd06193">
    <property type="entry name" value="siderophore_interacting"/>
    <property type="match status" value="1"/>
</dbReference>
<dbReference type="InterPro" id="IPR039261">
    <property type="entry name" value="FNR_nucleotide-bd"/>
</dbReference>
<dbReference type="RefSeq" id="WP_186816992.1">
    <property type="nucleotide sequence ID" value="NZ_BJVJ01000031.1"/>
</dbReference>
<proteinExistence type="predicted"/>
<dbReference type="Gene3D" id="3.40.50.80">
    <property type="entry name" value="Nucleotide-binding domain of ferredoxin-NADP reductase (FNR) module"/>
    <property type="match status" value="1"/>
</dbReference>
<protein>
    <submittedName>
        <fullName evidence="2">Siderophore-interacting protein</fullName>
    </submittedName>
</protein>
<dbReference type="Proteomes" id="UP000321685">
    <property type="component" value="Unassembled WGS sequence"/>
</dbReference>
<dbReference type="Pfam" id="PF04954">
    <property type="entry name" value="SIP"/>
    <property type="match status" value="1"/>
</dbReference>
<dbReference type="PANTHER" id="PTHR30157">
    <property type="entry name" value="FERRIC REDUCTASE, NADPH-DEPENDENT"/>
    <property type="match status" value="1"/>
</dbReference>
<evidence type="ECO:0000259" key="1">
    <source>
        <dbReference type="PROSITE" id="PS51384"/>
    </source>
</evidence>
<evidence type="ECO:0000313" key="2">
    <source>
        <dbReference type="EMBL" id="GEL24297.1"/>
    </source>
</evidence>
<dbReference type="InterPro" id="IPR039374">
    <property type="entry name" value="SIP_fam"/>
</dbReference>
<name>A0A511DIM1_9PSEU</name>
<dbReference type="InterPro" id="IPR017938">
    <property type="entry name" value="Riboflavin_synthase-like_b-brl"/>
</dbReference>
<dbReference type="GO" id="GO:0016491">
    <property type="term" value="F:oxidoreductase activity"/>
    <property type="evidence" value="ECO:0007669"/>
    <property type="project" value="InterPro"/>
</dbReference>
<dbReference type="InterPro" id="IPR007037">
    <property type="entry name" value="SIP_rossman_dom"/>
</dbReference>
<reference evidence="2 3" key="1">
    <citation type="submission" date="2019-07" db="EMBL/GenBank/DDBJ databases">
        <title>Whole genome shotgun sequence of Pseudonocardia sulfidoxydans NBRC 16205.</title>
        <authorList>
            <person name="Hosoyama A."/>
            <person name="Uohara A."/>
            <person name="Ohji S."/>
            <person name="Ichikawa N."/>
        </authorList>
    </citation>
    <scope>NUCLEOTIDE SEQUENCE [LARGE SCALE GENOMIC DNA]</scope>
    <source>
        <strain evidence="2 3">NBRC 16205</strain>
    </source>
</reference>
<dbReference type="AlphaFoldDB" id="A0A511DIM1"/>
<gene>
    <name evidence="2" type="ORF">PSU4_32510</name>
</gene>
<dbReference type="EMBL" id="BJVJ01000031">
    <property type="protein sequence ID" value="GEL24297.1"/>
    <property type="molecule type" value="Genomic_DNA"/>
</dbReference>
<dbReference type="InterPro" id="IPR013113">
    <property type="entry name" value="SIP_FAD-bd"/>
</dbReference>
<organism evidence="2 3">
    <name type="scientific">Pseudonocardia sulfidoxydans NBRC 16205</name>
    <dbReference type="NCBI Taxonomy" id="1223511"/>
    <lineage>
        <taxon>Bacteria</taxon>
        <taxon>Bacillati</taxon>
        <taxon>Actinomycetota</taxon>
        <taxon>Actinomycetes</taxon>
        <taxon>Pseudonocardiales</taxon>
        <taxon>Pseudonocardiaceae</taxon>
        <taxon>Pseudonocardia</taxon>
    </lineage>
</organism>
<evidence type="ECO:0000313" key="3">
    <source>
        <dbReference type="Proteomes" id="UP000321685"/>
    </source>
</evidence>
<dbReference type="SUPFAM" id="SSF63380">
    <property type="entry name" value="Riboflavin synthase domain-like"/>
    <property type="match status" value="1"/>
</dbReference>
<feature type="domain" description="FAD-binding FR-type" evidence="1">
    <location>
        <begin position="16"/>
        <end position="156"/>
    </location>
</feature>
<dbReference type="PROSITE" id="PS51384">
    <property type="entry name" value="FAD_FR"/>
    <property type="match status" value="1"/>
</dbReference>
<dbReference type="PANTHER" id="PTHR30157:SF0">
    <property type="entry name" value="NADPH-DEPENDENT FERRIC-CHELATE REDUCTASE"/>
    <property type="match status" value="1"/>
</dbReference>
<sequence length="276" mass="29533">MARTNIRATRIKPEVSELLTTRVVRREQISPHMTRVTLGGGDLDRLRHLGFDQWFRLFMPTAGGALENLPTKLTMLSYTRFLAQSKATRPSLRTYSIRAHREADTGNEIDIDIVVHGSPDDAGAGPGVAWARTCTPGDPVALIDEGIGFNPAPGLDQVVLVAEESGLPGAAGILASLPSTARGHALLEVPTSEDTQSLVGPPGVEITWIVRDSHDAVPGRAALAAVEAQPLPAGPFYGWAVGEQALATGARRHWVRSGVPKENLMFCGYWRAGAAH</sequence>
<dbReference type="InterPro" id="IPR017927">
    <property type="entry name" value="FAD-bd_FR_type"/>
</dbReference>
<comment type="caution">
    <text evidence="2">The sequence shown here is derived from an EMBL/GenBank/DDBJ whole genome shotgun (WGS) entry which is preliminary data.</text>
</comment>
<accession>A0A511DIM1</accession>